<feature type="transmembrane region" description="Helical" evidence="6">
    <location>
        <begin position="264"/>
        <end position="289"/>
    </location>
</feature>
<organism evidence="8 9">
    <name type="scientific">Nocardioides hankookensis</name>
    <dbReference type="NCBI Taxonomy" id="443157"/>
    <lineage>
        <taxon>Bacteria</taxon>
        <taxon>Bacillati</taxon>
        <taxon>Actinomycetota</taxon>
        <taxon>Actinomycetes</taxon>
        <taxon>Propionibacteriales</taxon>
        <taxon>Nocardioidaceae</taxon>
        <taxon>Nocardioides</taxon>
    </lineage>
</organism>
<keyword evidence="3 6" id="KW-0812">Transmembrane</keyword>
<keyword evidence="2" id="KW-0813">Transport</keyword>
<dbReference type="PANTHER" id="PTHR42718">
    <property type="entry name" value="MAJOR FACILITATOR SUPERFAMILY MULTIDRUG TRANSPORTER MFSC"/>
    <property type="match status" value="1"/>
</dbReference>
<evidence type="ECO:0000256" key="1">
    <source>
        <dbReference type="ARBA" id="ARBA00004651"/>
    </source>
</evidence>
<evidence type="ECO:0000259" key="7">
    <source>
        <dbReference type="PROSITE" id="PS50850"/>
    </source>
</evidence>
<feature type="transmembrane region" description="Helical" evidence="6">
    <location>
        <begin position="81"/>
        <end position="100"/>
    </location>
</feature>
<feature type="transmembrane region" description="Helical" evidence="6">
    <location>
        <begin position="139"/>
        <end position="157"/>
    </location>
</feature>
<dbReference type="RefSeq" id="WP_379158498.1">
    <property type="nucleotide sequence ID" value="NZ_JBHSRJ010000009.1"/>
</dbReference>
<feature type="transmembrane region" description="Helical" evidence="6">
    <location>
        <begin position="332"/>
        <end position="351"/>
    </location>
</feature>
<evidence type="ECO:0000256" key="3">
    <source>
        <dbReference type="ARBA" id="ARBA00022692"/>
    </source>
</evidence>
<comment type="caution">
    <text evidence="8">The sequence shown here is derived from an EMBL/GenBank/DDBJ whole genome shotgun (WGS) entry which is preliminary data.</text>
</comment>
<keyword evidence="5 6" id="KW-0472">Membrane</keyword>
<feature type="domain" description="Major facilitator superfamily (MFS) profile" evidence="7">
    <location>
        <begin position="15"/>
        <end position="448"/>
    </location>
</feature>
<feature type="transmembrane region" description="Helical" evidence="6">
    <location>
        <begin position="106"/>
        <end position="127"/>
    </location>
</feature>
<dbReference type="EMBL" id="JBHSRJ010000009">
    <property type="protein sequence ID" value="MFC6045384.1"/>
    <property type="molecule type" value="Genomic_DNA"/>
</dbReference>
<dbReference type="SUPFAM" id="SSF103473">
    <property type="entry name" value="MFS general substrate transporter"/>
    <property type="match status" value="1"/>
</dbReference>
<gene>
    <name evidence="8" type="ORF">ACFPYL_20025</name>
</gene>
<proteinExistence type="predicted"/>
<sequence length="462" mass="48248">MTASAAIRTRFDRRLIAPMVLGSMLNPINSSIITVSLIPIGRAFDASPARTAWLVSALYVATAIGQPVVGRLVDVLGPRRLYLGGAVLVGLAGVIGLVAQDLWTLVVARIVLGVGTCAGYPSAMYLIRAEGRRTGEDSPSGVLTVLAVSAQTIAVIGPTLGGLLIGVAGWRATFAVNIPIAIACLWLGARRLPRHDALEETRQHGRFDVAGTVLFGVALVSTMLFLMERRADLWPLLVLALASLTLFAYAELRHRDPFVDLRLLGASPALVATYARNLLSATVTYAFIYGFTQWLQESRDLSPAAAGLMSVPMFATAIAVSTLTGRNPRIRAKLVVGSAVQLGVCAGLLLVSASTPLWTLALLTLALGVPQGLISLANQNAVYHQSPAARIASSAGLLRTSMYVGAVLAAAATGTFLHAGATTVGLHALATYALVAAALALALALADRSLARVGVRPQPQES</sequence>
<keyword evidence="9" id="KW-1185">Reference proteome</keyword>
<keyword evidence="4 6" id="KW-1133">Transmembrane helix</keyword>
<accession>A0ABW1LPL5</accession>
<feature type="transmembrane region" description="Helical" evidence="6">
    <location>
        <begin position="233"/>
        <end position="252"/>
    </location>
</feature>
<dbReference type="PROSITE" id="PS50850">
    <property type="entry name" value="MFS"/>
    <property type="match status" value="1"/>
</dbReference>
<feature type="transmembrane region" description="Helical" evidence="6">
    <location>
        <begin position="52"/>
        <end position="69"/>
    </location>
</feature>
<dbReference type="Gene3D" id="1.20.1250.20">
    <property type="entry name" value="MFS general substrate transporter like domains"/>
    <property type="match status" value="1"/>
</dbReference>
<feature type="transmembrane region" description="Helical" evidence="6">
    <location>
        <begin position="301"/>
        <end position="320"/>
    </location>
</feature>
<evidence type="ECO:0000256" key="5">
    <source>
        <dbReference type="ARBA" id="ARBA00023136"/>
    </source>
</evidence>
<dbReference type="InterPro" id="IPR036259">
    <property type="entry name" value="MFS_trans_sf"/>
</dbReference>
<dbReference type="PANTHER" id="PTHR42718:SF9">
    <property type="entry name" value="MAJOR FACILITATOR SUPERFAMILY MULTIDRUG TRANSPORTER MFSC"/>
    <property type="match status" value="1"/>
</dbReference>
<evidence type="ECO:0000256" key="4">
    <source>
        <dbReference type="ARBA" id="ARBA00022989"/>
    </source>
</evidence>
<evidence type="ECO:0000256" key="2">
    <source>
        <dbReference type="ARBA" id="ARBA00022448"/>
    </source>
</evidence>
<reference evidence="9" key="1">
    <citation type="journal article" date="2019" name="Int. J. Syst. Evol. Microbiol.">
        <title>The Global Catalogue of Microorganisms (GCM) 10K type strain sequencing project: providing services to taxonomists for standard genome sequencing and annotation.</title>
        <authorList>
            <consortium name="The Broad Institute Genomics Platform"/>
            <consortium name="The Broad Institute Genome Sequencing Center for Infectious Disease"/>
            <person name="Wu L."/>
            <person name="Ma J."/>
        </authorList>
    </citation>
    <scope>NUCLEOTIDE SEQUENCE [LARGE SCALE GENOMIC DNA]</scope>
    <source>
        <strain evidence="9">CCUG 54522</strain>
    </source>
</reference>
<feature type="transmembrane region" description="Helical" evidence="6">
    <location>
        <begin position="397"/>
        <end position="418"/>
    </location>
</feature>
<dbReference type="Pfam" id="PF07690">
    <property type="entry name" value="MFS_1"/>
    <property type="match status" value="1"/>
</dbReference>
<feature type="transmembrane region" description="Helical" evidence="6">
    <location>
        <begin position="357"/>
        <end position="376"/>
    </location>
</feature>
<dbReference type="Gene3D" id="1.20.1720.10">
    <property type="entry name" value="Multidrug resistance protein D"/>
    <property type="match status" value="1"/>
</dbReference>
<feature type="transmembrane region" description="Helical" evidence="6">
    <location>
        <begin position="424"/>
        <end position="446"/>
    </location>
</feature>
<feature type="transmembrane region" description="Helical" evidence="6">
    <location>
        <begin position="209"/>
        <end position="227"/>
    </location>
</feature>
<dbReference type="InterPro" id="IPR011701">
    <property type="entry name" value="MFS"/>
</dbReference>
<evidence type="ECO:0000313" key="9">
    <source>
        <dbReference type="Proteomes" id="UP001596135"/>
    </source>
</evidence>
<dbReference type="InterPro" id="IPR020846">
    <property type="entry name" value="MFS_dom"/>
</dbReference>
<comment type="subcellular location">
    <subcellularLocation>
        <location evidence="1">Cell membrane</location>
        <topology evidence="1">Multi-pass membrane protein</topology>
    </subcellularLocation>
</comment>
<evidence type="ECO:0000256" key="6">
    <source>
        <dbReference type="SAM" id="Phobius"/>
    </source>
</evidence>
<protein>
    <submittedName>
        <fullName evidence="8">MFS transporter</fullName>
    </submittedName>
</protein>
<evidence type="ECO:0000313" key="8">
    <source>
        <dbReference type="EMBL" id="MFC6045384.1"/>
    </source>
</evidence>
<feature type="transmembrane region" description="Helical" evidence="6">
    <location>
        <begin position="20"/>
        <end position="40"/>
    </location>
</feature>
<dbReference type="Proteomes" id="UP001596135">
    <property type="component" value="Unassembled WGS sequence"/>
</dbReference>
<name>A0ABW1LPL5_9ACTN</name>
<feature type="transmembrane region" description="Helical" evidence="6">
    <location>
        <begin position="163"/>
        <end position="188"/>
    </location>
</feature>